<dbReference type="PANTHER" id="PTHR38763:SF1">
    <property type="entry name" value="MAJOR OUTER MEMBRANE LIPOPROTEIN LPP"/>
    <property type="match status" value="1"/>
</dbReference>
<feature type="lipid moiety-binding region" description="S-diacylglycerol cysteine" evidence="7 9">
    <location>
        <position position="23"/>
    </location>
</feature>
<dbReference type="GO" id="GO:0009279">
    <property type="term" value="C:cell outer membrane"/>
    <property type="evidence" value="ECO:0007669"/>
    <property type="project" value="UniProtKB-SubCell"/>
</dbReference>
<feature type="coiled-coil region" evidence="7">
    <location>
        <begin position="29"/>
        <end position="63"/>
    </location>
</feature>
<dbReference type="Proteomes" id="UP000683585">
    <property type="component" value="Chromosome"/>
</dbReference>
<feature type="chain" id="PRO_5034667541" description="Major outer membrane lipoprotein Lpp" evidence="10">
    <location>
        <begin position="28"/>
        <end position="80"/>
    </location>
</feature>
<keyword evidence="6 7" id="KW-0449">Lipoprotein</keyword>
<feature type="lipid moiety-binding region" description="N-palmitoyl cysteine" evidence="7 9">
    <location>
        <position position="23"/>
    </location>
</feature>
<evidence type="ECO:0000256" key="1">
    <source>
        <dbReference type="ARBA" id="ARBA00022729"/>
    </source>
</evidence>
<evidence type="ECO:0000256" key="9">
    <source>
        <dbReference type="PIRSR" id="PIRSR002855-2"/>
    </source>
</evidence>
<keyword evidence="3 7" id="KW-0472">Membrane</keyword>
<feature type="signal peptide" evidence="10">
    <location>
        <begin position="1"/>
        <end position="27"/>
    </location>
</feature>
<keyword evidence="7" id="KW-0964">Secreted</keyword>
<dbReference type="HAMAP" id="MF_00843">
    <property type="entry name" value="Lpp"/>
    <property type="match status" value="1"/>
</dbReference>
<dbReference type="SUPFAM" id="SSF58042">
    <property type="entry name" value="Outer membrane lipoprotein"/>
    <property type="match status" value="1"/>
</dbReference>
<dbReference type="Gene3D" id="1.20.5.190">
    <property type="match status" value="1"/>
</dbReference>
<dbReference type="GO" id="GO:0042834">
    <property type="term" value="F:peptidoglycan binding"/>
    <property type="evidence" value="ECO:0007669"/>
    <property type="project" value="UniProtKB-UniRule"/>
</dbReference>
<evidence type="ECO:0000256" key="7">
    <source>
        <dbReference type="HAMAP-Rule" id="MF_00843"/>
    </source>
</evidence>
<evidence type="ECO:0000256" key="8">
    <source>
        <dbReference type="PIRSR" id="PIRSR002855-1"/>
    </source>
</evidence>
<sequence>MMNCTKILLLSSLSLASTMLVGCASNAKIDQLYTNIQNLDNKCAQLSDDINSMRSDVQTAKEDSVRANQRLDNMALKHKK</sequence>
<dbReference type="KEGG" id="ptf:PROFFT_A_06440"/>
<dbReference type="PANTHER" id="PTHR38763">
    <property type="entry name" value="MAJOR OUTER MEMBRANE PROLIPOPROTEIN LPP"/>
    <property type="match status" value="1"/>
</dbReference>
<evidence type="ECO:0000256" key="3">
    <source>
        <dbReference type="ARBA" id="ARBA00023136"/>
    </source>
</evidence>
<dbReference type="PROSITE" id="PS51257">
    <property type="entry name" value="PROKAR_LIPOPROTEIN"/>
    <property type="match status" value="1"/>
</dbReference>
<feature type="repeat" evidence="7">
    <location>
        <begin position="40"/>
        <end position="50"/>
    </location>
</feature>
<name>A0A8E4EYU0_9ENTR</name>
<dbReference type="AlphaFoldDB" id="A0A8E4EYU0"/>
<dbReference type="InterPro" id="IPR006817">
    <property type="entry name" value="Lipoprotein_leucine-zipper_dom"/>
</dbReference>
<evidence type="ECO:0000313" key="12">
    <source>
        <dbReference type="EMBL" id="CAD6512720.1"/>
    </source>
</evidence>
<keyword evidence="1 10" id="KW-0732">Signal</keyword>
<evidence type="ECO:0000256" key="4">
    <source>
        <dbReference type="ARBA" id="ARBA00023139"/>
    </source>
</evidence>
<feature type="domain" description="Lipoprotein leucine-zipper" evidence="11">
    <location>
        <begin position="28"/>
        <end position="80"/>
    </location>
</feature>
<keyword evidence="2 7" id="KW-0572">Peptidoglycan-anchor</keyword>
<comment type="subcellular location">
    <subcellularLocation>
        <location evidence="7">Cell outer membrane</location>
        <topology evidence="7">Lipid-anchor</topology>
        <orientation evidence="7">Periplasmic side</orientation>
    </subcellularLocation>
    <subcellularLocation>
        <location evidence="7">Secreted</location>
        <location evidence="7">Cell wall</location>
        <topology evidence="7">Peptidoglycan-anchor</topology>
    </subcellularLocation>
    <text evidence="7">Attached via its lipidated N-terminus to the inner leaflet of the outer membrane. Attached to the peptidoglycan network (PGN) via its C-terminus.</text>
</comment>
<dbReference type="PIRSF" id="PIRSF002855">
    <property type="entry name" value="Murein-lipoprotein"/>
    <property type="match status" value="1"/>
</dbReference>
<dbReference type="Pfam" id="PF04728">
    <property type="entry name" value="LPP"/>
    <property type="match status" value="1"/>
</dbReference>
<keyword evidence="7" id="KW-0175">Coiled coil</keyword>
<gene>
    <name evidence="7 12" type="primary">lpp</name>
    <name evidence="12" type="ORF">PROFFT_A_06440</name>
</gene>
<evidence type="ECO:0000256" key="6">
    <source>
        <dbReference type="ARBA" id="ARBA00023288"/>
    </source>
</evidence>
<evidence type="ECO:0000313" key="13">
    <source>
        <dbReference type="Proteomes" id="UP000683585"/>
    </source>
</evidence>
<feature type="modified residue" description="N6-murein peptidoglycan lysine" evidence="7 8">
    <location>
        <position position="80"/>
    </location>
</feature>
<keyword evidence="4 7" id="KW-0564">Palmitate</keyword>
<evidence type="ECO:0000259" key="11">
    <source>
        <dbReference type="Pfam" id="PF04728"/>
    </source>
</evidence>
<organism evidence="12 13">
    <name type="scientific">Candidatus Profftia tarda</name>
    <dbReference type="NCBI Taxonomy" id="1177216"/>
    <lineage>
        <taxon>Bacteria</taxon>
        <taxon>Pseudomonadati</taxon>
        <taxon>Pseudomonadota</taxon>
        <taxon>Gammaproteobacteria</taxon>
        <taxon>Enterobacterales</taxon>
        <taxon>Enterobacteriaceae</taxon>
        <taxon>Candidatus Profftia</taxon>
    </lineage>
</organism>
<reference evidence="12" key="1">
    <citation type="submission" date="2020-10" db="EMBL/GenBank/DDBJ databases">
        <authorList>
            <person name="Szabo G."/>
        </authorList>
    </citation>
    <scope>NUCLEOTIDE SEQUENCE</scope>
    <source>
        <strain evidence="12">PROFFT</strain>
    </source>
</reference>
<keyword evidence="5 7" id="KW-0998">Cell outer membrane</keyword>
<accession>A0A8E4EYU0</accession>
<dbReference type="InterPro" id="IPR016367">
    <property type="entry name" value="MOM_Lpp"/>
</dbReference>
<keyword evidence="7" id="KW-0677">Repeat</keyword>
<comment type="subunit">
    <text evidence="7">Homotrimer.</text>
</comment>
<dbReference type="GO" id="GO:0030258">
    <property type="term" value="P:lipid modification"/>
    <property type="evidence" value="ECO:0007669"/>
    <property type="project" value="UniProtKB-UniRule"/>
</dbReference>
<comment type="caution">
    <text evidence="7">Lacks conserved residue(s) required for the propagation of feature annotation.</text>
</comment>
<comment type="similarity">
    <text evidence="7">Belongs to the Lpp family.</text>
</comment>
<dbReference type="GO" id="GO:0043580">
    <property type="term" value="P:periplasmic space organization"/>
    <property type="evidence" value="ECO:0007669"/>
    <property type="project" value="UniProtKB-UniRule"/>
</dbReference>
<dbReference type="EMBL" id="LR890047">
    <property type="protein sequence ID" value="CAD6512720.1"/>
    <property type="molecule type" value="Genomic_DNA"/>
</dbReference>
<proteinExistence type="inferred from homology"/>
<evidence type="ECO:0000256" key="10">
    <source>
        <dbReference type="SAM" id="SignalP"/>
    </source>
</evidence>
<comment type="function">
    <text evidence="7">A highly abundant outer membrane lipoprotein that controls the distance between the inner and outer membranes. The only protein known to be covalently linked to the peptidoglycan network (PGN). Also non-covalently binds the PGN. The link between the cell outer membrane and PGN contributes to maintenance of the structural and functional integrity of the cell envelope, and maintains the correct distance between the PGN and the outer membrane.</text>
</comment>
<keyword evidence="7" id="KW-0134">Cell wall</keyword>
<dbReference type="GO" id="GO:0008289">
    <property type="term" value="F:lipid binding"/>
    <property type="evidence" value="ECO:0007669"/>
    <property type="project" value="UniProtKB-UniRule"/>
</dbReference>
<protein>
    <recommendedName>
        <fullName evidence="7">Major outer membrane lipoprotein Lpp</fullName>
    </recommendedName>
</protein>
<keyword evidence="13" id="KW-1185">Reference proteome</keyword>
<evidence type="ECO:0000256" key="2">
    <source>
        <dbReference type="ARBA" id="ARBA00023088"/>
    </source>
</evidence>
<evidence type="ECO:0000256" key="5">
    <source>
        <dbReference type="ARBA" id="ARBA00023237"/>
    </source>
</evidence>